<sequence length="215" mass="25577">MAMSRCGFGAWIYDMAKNYSLSHFTGIDIISSKKDVILSNVNFVQADILEGLQYSDCSFDYIHIRSLFHYVTTKDARNILFPDLLRLLKPGGWIENVEYDTVIMNSGPNTKFLMDTLFNYFLNHGIYPDEFYQNLSKLFKENNLEYQIEEKIEYFTDSEFAMKNYINLFRLLKSIILEYTSISREKYDEILDKVWDELIEYKTSFRMIRFFGKKL</sequence>
<dbReference type="InterPro" id="IPR029063">
    <property type="entry name" value="SAM-dependent_MTases_sf"/>
</dbReference>
<evidence type="ECO:0000313" key="3">
    <source>
        <dbReference type="Proteomes" id="UP000789405"/>
    </source>
</evidence>
<dbReference type="Gene3D" id="3.40.50.150">
    <property type="entry name" value="Vaccinia Virus protein VP39"/>
    <property type="match status" value="1"/>
</dbReference>
<gene>
    <name evidence="2" type="ORF">DERYTH_LOCUS9030</name>
</gene>
<comment type="caution">
    <text evidence="2">The sequence shown here is derived from an EMBL/GenBank/DDBJ whole genome shotgun (WGS) entry which is preliminary data.</text>
</comment>
<dbReference type="OrthoDB" id="2013972at2759"/>
<reference evidence="2" key="1">
    <citation type="submission" date="2021-06" db="EMBL/GenBank/DDBJ databases">
        <authorList>
            <person name="Kallberg Y."/>
            <person name="Tangrot J."/>
            <person name="Rosling A."/>
        </authorList>
    </citation>
    <scope>NUCLEOTIDE SEQUENCE</scope>
    <source>
        <strain evidence="2">MA453B</strain>
    </source>
</reference>
<feature type="domain" description="Methyltransferase" evidence="1">
    <location>
        <begin position="6"/>
        <end position="92"/>
    </location>
</feature>
<protein>
    <submittedName>
        <fullName evidence="2">23777_t:CDS:1</fullName>
    </submittedName>
</protein>
<proteinExistence type="predicted"/>
<organism evidence="2 3">
    <name type="scientific">Dentiscutata erythropus</name>
    <dbReference type="NCBI Taxonomy" id="1348616"/>
    <lineage>
        <taxon>Eukaryota</taxon>
        <taxon>Fungi</taxon>
        <taxon>Fungi incertae sedis</taxon>
        <taxon>Mucoromycota</taxon>
        <taxon>Glomeromycotina</taxon>
        <taxon>Glomeromycetes</taxon>
        <taxon>Diversisporales</taxon>
        <taxon>Gigasporaceae</taxon>
        <taxon>Dentiscutata</taxon>
    </lineage>
</organism>
<dbReference type="PANTHER" id="PTHR43591:SF24">
    <property type="entry name" value="2-METHOXY-6-POLYPRENYL-1,4-BENZOQUINOL METHYLASE, MITOCHONDRIAL"/>
    <property type="match status" value="1"/>
</dbReference>
<keyword evidence="3" id="KW-1185">Reference proteome</keyword>
<dbReference type="GO" id="GO:0008168">
    <property type="term" value="F:methyltransferase activity"/>
    <property type="evidence" value="ECO:0007669"/>
    <property type="project" value="TreeGrafter"/>
</dbReference>
<dbReference type="InterPro" id="IPR041698">
    <property type="entry name" value="Methyltransf_25"/>
</dbReference>
<dbReference type="Pfam" id="PF13649">
    <property type="entry name" value="Methyltransf_25"/>
    <property type="match status" value="1"/>
</dbReference>
<dbReference type="PANTHER" id="PTHR43591">
    <property type="entry name" value="METHYLTRANSFERASE"/>
    <property type="match status" value="1"/>
</dbReference>
<evidence type="ECO:0000259" key="1">
    <source>
        <dbReference type="Pfam" id="PF13649"/>
    </source>
</evidence>
<dbReference type="SUPFAM" id="SSF53335">
    <property type="entry name" value="S-adenosyl-L-methionine-dependent methyltransferases"/>
    <property type="match status" value="1"/>
</dbReference>
<dbReference type="CDD" id="cd02440">
    <property type="entry name" value="AdoMet_MTases"/>
    <property type="match status" value="1"/>
</dbReference>
<evidence type="ECO:0000313" key="2">
    <source>
        <dbReference type="EMBL" id="CAG8628660.1"/>
    </source>
</evidence>
<name>A0A9N9D7C7_9GLOM</name>
<dbReference type="Proteomes" id="UP000789405">
    <property type="component" value="Unassembled WGS sequence"/>
</dbReference>
<dbReference type="AlphaFoldDB" id="A0A9N9D7C7"/>
<dbReference type="EMBL" id="CAJVPY010004814">
    <property type="protein sequence ID" value="CAG8628660.1"/>
    <property type="molecule type" value="Genomic_DNA"/>
</dbReference>
<accession>A0A9N9D7C7</accession>